<gene>
    <name evidence="3" type="primary">LOC101498884</name>
</gene>
<dbReference type="PRINTS" id="PR00109">
    <property type="entry name" value="TYRKINASE"/>
</dbReference>
<organism evidence="2 3">
    <name type="scientific">Cicer arietinum</name>
    <name type="common">Chickpea</name>
    <name type="synonym">Garbanzo</name>
    <dbReference type="NCBI Taxonomy" id="3827"/>
    <lineage>
        <taxon>Eukaryota</taxon>
        <taxon>Viridiplantae</taxon>
        <taxon>Streptophyta</taxon>
        <taxon>Embryophyta</taxon>
        <taxon>Tracheophyta</taxon>
        <taxon>Spermatophyta</taxon>
        <taxon>Magnoliopsida</taxon>
        <taxon>eudicotyledons</taxon>
        <taxon>Gunneridae</taxon>
        <taxon>Pentapetalae</taxon>
        <taxon>rosids</taxon>
        <taxon>fabids</taxon>
        <taxon>Fabales</taxon>
        <taxon>Fabaceae</taxon>
        <taxon>Papilionoideae</taxon>
        <taxon>50 kb inversion clade</taxon>
        <taxon>NPAAA clade</taxon>
        <taxon>Hologalegina</taxon>
        <taxon>IRL clade</taxon>
        <taxon>Cicereae</taxon>
        <taxon>Cicer</taxon>
    </lineage>
</organism>
<dbReference type="PANTHER" id="PTHR44329">
    <property type="entry name" value="SERINE/THREONINE-PROTEIN KINASE TNNI3K-RELATED"/>
    <property type="match status" value="1"/>
</dbReference>
<feature type="domain" description="Protein kinase" evidence="1">
    <location>
        <begin position="61"/>
        <end position="323"/>
    </location>
</feature>
<dbReference type="PANTHER" id="PTHR44329:SF84">
    <property type="entry name" value="PROTEIN KINASE LIKE PROTEIN"/>
    <property type="match status" value="1"/>
</dbReference>
<dbReference type="InterPro" id="IPR008271">
    <property type="entry name" value="Ser/Thr_kinase_AS"/>
</dbReference>
<name>A0A1S2YSP6_CICAR</name>
<evidence type="ECO:0000313" key="2">
    <source>
        <dbReference type="Proteomes" id="UP000087171"/>
    </source>
</evidence>
<reference evidence="2" key="1">
    <citation type="journal article" date="2013" name="Nat. Biotechnol.">
        <title>Draft genome sequence of chickpea (Cicer arietinum) provides a resource for trait improvement.</title>
        <authorList>
            <person name="Varshney R.K."/>
            <person name="Song C."/>
            <person name="Saxena R.K."/>
            <person name="Azam S."/>
            <person name="Yu S."/>
            <person name="Sharpe A.G."/>
            <person name="Cannon S."/>
            <person name="Baek J."/>
            <person name="Rosen B.D."/>
            <person name="Tar'an B."/>
            <person name="Millan T."/>
            <person name="Zhang X."/>
            <person name="Ramsay L.D."/>
            <person name="Iwata A."/>
            <person name="Wang Y."/>
            <person name="Nelson W."/>
            <person name="Farmer A.D."/>
            <person name="Gaur P.M."/>
            <person name="Soderlund C."/>
            <person name="Penmetsa R.V."/>
            <person name="Xu C."/>
            <person name="Bharti A.K."/>
            <person name="He W."/>
            <person name="Winter P."/>
            <person name="Zhao S."/>
            <person name="Hane J.K."/>
            <person name="Carrasquilla-Garcia N."/>
            <person name="Condie J.A."/>
            <person name="Upadhyaya H.D."/>
            <person name="Luo M.C."/>
            <person name="Thudi M."/>
            <person name="Gowda C.L."/>
            <person name="Singh N.P."/>
            <person name="Lichtenzveig J."/>
            <person name="Gali K.K."/>
            <person name="Rubio J."/>
            <person name="Nadarajan N."/>
            <person name="Dolezel J."/>
            <person name="Bansal K.C."/>
            <person name="Xu X."/>
            <person name="Edwards D."/>
            <person name="Zhang G."/>
            <person name="Kahl G."/>
            <person name="Gil J."/>
            <person name="Singh K.B."/>
            <person name="Datta S.K."/>
            <person name="Jackson S.A."/>
            <person name="Wang J."/>
            <person name="Cook D.R."/>
        </authorList>
    </citation>
    <scope>NUCLEOTIDE SEQUENCE [LARGE SCALE GENOMIC DNA]</scope>
    <source>
        <strain evidence="2">cv. CDC Frontier</strain>
    </source>
</reference>
<dbReference type="InterPro" id="IPR001245">
    <property type="entry name" value="Ser-Thr/Tyr_kinase_cat_dom"/>
</dbReference>
<dbReference type="Gene3D" id="1.10.510.10">
    <property type="entry name" value="Transferase(Phosphotransferase) domain 1"/>
    <property type="match status" value="1"/>
</dbReference>
<dbReference type="PaxDb" id="3827-XP_004509294.1"/>
<evidence type="ECO:0000259" key="1">
    <source>
        <dbReference type="PROSITE" id="PS50011"/>
    </source>
</evidence>
<dbReference type="STRING" id="3827.A0A1S2YSP6"/>
<dbReference type="CDD" id="cd13999">
    <property type="entry name" value="STKc_MAP3K-like"/>
    <property type="match status" value="1"/>
</dbReference>
<dbReference type="OrthoDB" id="4062651at2759"/>
<dbReference type="Pfam" id="PF07714">
    <property type="entry name" value="PK_Tyr_Ser-Thr"/>
    <property type="match status" value="1"/>
</dbReference>
<proteinExistence type="predicted"/>
<dbReference type="eggNOG" id="KOG0192">
    <property type="taxonomic scope" value="Eukaryota"/>
</dbReference>
<dbReference type="InterPro" id="IPR051681">
    <property type="entry name" value="Ser/Thr_Kinases-Pseudokinases"/>
</dbReference>
<keyword evidence="2" id="KW-1185">Reference proteome</keyword>
<dbReference type="InterPro" id="IPR000719">
    <property type="entry name" value="Prot_kinase_dom"/>
</dbReference>
<dbReference type="Proteomes" id="UP000087171">
    <property type="component" value="Chromosome Ca7"/>
</dbReference>
<dbReference type="SUPFAM" id="SSF56112">
    <property type="entry name" value="Protein kinase-like (PK-like)"/>
    <property type="match status" value="1"/>
</dbReference>
<dbReference type="SMART" id="SM00220">
    <property type="entry name" value="S_TKc"/>
    <property type="match status" value="1"/>
</dbReference>
<evidence type="ECO:0000313" key="3">
    <source>
        <dbReference type="RefSeq" id="XP_004509294.1"/>
    </source>
</evidence>
<reference evidence="3" key="2">
    <citation type="submission" date="2025-08" db="UniProtKB">
        <authorList>
            <consortium name="RefSeq"/>
        </authorList>
    </citation>
    <scope>IDENTIFICATION</scope>
    <source>
        <tissue evidence="3">Etiolated seedlings</tissue>
    </source>
</reference>
<dbReference type="InterPro" id="IPR011009">
    <property type="entry name" value="Kinase-like_dom_sf"/>
</dbReference>
<dbReference type="RefSeq" id="XP_004509294.1">
    <property type="nucleotide sequence ID" value="XM_004509237.3"/>
</dbReference>
<dbReference type="GO" id="GO:0004674">
    <property type="term" value="F:protein serine/threonine kinase activity"/>
    <property type="evidence" value="ECO:0007669"/>
    <property type="project" value="TreeGrafter"/>
</dbReference>
<sequence length="399" mass="45590">MEQRYRLLSLSNSDLILQRSLSLIYASYENEHRESNDGIANKDKDFVFDIHPSLLVDTSKLIIDKFVGEGSHFILYKGWYRLDPVSIKVMLPKNTLDATYECKAKFQREVNLISRIKHQNIVKFIGACVEPSMMIITEFLEGGSLQKHLENIYPRTLDLEQSLSFALDISQAMEYLHANDIIHRDLKPGNLVLAEDKMHIKLSEFGMAREEICGEMTSEAGTYRYMAPELLSKEPLPKGEKKCYDHKADVYSFALVLWGLTKNQIPFKGRSELMAAYAAVRNMRPSVDEFPNDLLPLLQSCWAENPNLRPEFAEITNILTQVLQNFQTKRTTAPLQEAVSKHMIDEGQSKKNSSGCSTEKQFHSIKVSASACLPQSKLKKKINKYKSLVLRFSRCFASF</sequence>
<accession>A0A1S2YSP6</accession>
<dbReference type="PROSITE" id="PS00108">
    <property type="entry name" value="PROTEIN_KINASE_ST"/>
    <property type="match status" value="1"/>
</dbReference>
<dbReference type="PROSITE" id="PS50011">
    <property type="entry name" value="PROTEIN_KINASE_DOM"/>
    <property type="match status" value="1"/>
</dbReference>
<protein>
    <submittedName>
        <fullName evidence="3">Serine/threonine-protein kinase STY13-like</fullName>
    </submittedName>
</protein>
<dbReference type="GO" id="GO:0005524">
    <property type="term" value="F:ATP binding"/>
    <property type="evidence" value="ECO:0007669"/>
    <property type="project" value="InterPro"/>
</dbReference>
<dbReference type="AlphaFoldDB" id="A0A1S2YSP6"/>